<feature type="transmembrane region" description="Helical" evidence="1">
    <location>
        <begin position="102"/>
        <end position="120"/>
    </location>
</feature>
<keyword evidence="1" id="KW-1133">Transmembrane helix</keyword>
<protein>
    <submittedName>
        <fullName evidence="2">Uncharacterized protein</fullName>
    </submittedName>
</protein>
<feature type="transmembrane region" description="Helical" evidence="1">
    <location>
        <begin position="6"/>
        <end position="32"/>
    </location>
</feature>
<evidence type="ECO:0000313" key="2">
    <source>
        <dbReference type="EMBL" id="KAJ3130415.1"/>
    </source>
</evidence>
<accession>A0AAD5TA60</accession>
<keyword evidence="1" id="KW-0472">Membrane</keyword>
<gene>
    <name evidence="2" type="ORF">HK100_008065</name>
</gene>
<dbReference type="Proteomes" id="UP001211907">
    <property type="component" value="Unassembled WGS sequence"/>
</dbReference>
<evidence type="ECO:0000313" key="3">
    <source>
        <dbReference type="Proteomes" id="UP001211907"/>
    </source>
</evidence>
<dbReference type="AlphaFoldDB" id="A0AAD5TA60"/>
<organism evidence="2 3">
    <name type="scientific">Physocladia obscura</name>
    <dbReference type="NCBI Taxonomy" id="109957"/>
    <lineage>
        <taxon>Eukaryota</taxon>
        <taxon>Fungi</taxon>
        <taxon>Fungi incertae sedis</taxon>
        <taxon>Chytridiomycota</taxon>
        <taxon>Chytridiomycota incertae sedis</taxon>
        <taxon>Chytridiomycetes</taxon>
        <taxon>Chytridiales</taxon>
        <taxon>Chytriomycetaceae</taxon>
        <taxon>Physocladia</taxon>
    </lineage>
</organism>
<name>A0AAD5TA60_9FUNG</name>
<comment type="caution">
    <text evidence="2">The sequence shown here is derived from an EMBL/GenBank/DDBJ whole genome shotgun (WGS) entry which is preliminary data.</text>
</comment>
<evidence type="ECO:0000256" key="1">
    <source>
        <dbReference type="SAM" id="Phobius"/>
    </source>
</evidence>
<keyword evidence="3" id="KW-1185">Reference proteome</keyword>
<proteinExistence type="predicted"/>
<feature type="transmembrane region" description="Helical" evidence="1">
    <location>
        <begin position="44"/>
        <end position="67"/>
    </location>
</feature>
<keyword evidence="1" id="KW-0812">Transmembrane</keyword>
<dbReference type="EMBL" id="JADGJH010000387">
    <property type="protein sequence ID" value="KAJ3130415.1"/>
    <property type="molecule type" value="Genomic_DNA"/>
</dbReference>
<reference evidence="2" key="1">
    <citation type="submission" date="2020-05" db="EMBL/GenBank/DDBJ databases">
        <title>Phylogenomic resolution of chytrid fungi.</title>
        <authorList>
            <person name="Stajich J.E."/>
            <person name="Amses K."/>
            <person name="Simmons R."/>
            <person name="Seto K."/>
            <person name="Myers J."/>
            <person name="Bonds A."/>
            <person name="Quandt C.A."/>
            <person name="Barry K."/>
            <person name="Liu P."/>
            <person name="Grigoriev I."/>
            <person name="Longcore J.E."/>
            <person name="James T.Y."/>
        </authorList>
    </citation>
    <scope>NUCLEOTIDE SEQUENCE</scope>
    <source>
        <strain evidence="2">JEL0513</strain>
    </source>
</reference>
<sequence>MTGTTIIATVISFLLALILTTAATPLLGVIPLACIPGTLRVNRAFHVIGVGVGTLLQSIAVIAALIVHTQFQYQMCSNIETILNNLLPQQEQQQLNNDNNDFVWVCTGTAVYFLIALAIIGKGLAMKTAATQMEAEIAFDNEKKNTGHLAGEDDGGVRGFIRPDRTKSVTSPITPVIMARIKNMDV</sequence>